<organism evidence="7">
    <name type="scientific">Graphocephala atropunctata</name>
    <dbReference type="NCBI Taxonomy" id="36148"/>
    <lineage>
        <taxon>Eukaryota</taxon>
        <taxon>Metazoa</taxon>
        <taxon>Ecdysozoa</taxon>
        <taxon>Arthropoda</taxon>
        <taxon>Hexapoda</taxon>
        <taxon>Insecta</taxon>
        <taxon>Pterygota</taxon>
        <taxon>Neoptera</taxon>
        <taxon>Paraneoptera</taxon>
        <taxon>Hemiptera</taxon>
        <taxon>Auchenorrhyncha</taxon>
        <taxon>Membracoidea</taxon>
        <taxon>Cicadellidae</taxon>
        <taxon>Cicadellinae</taxon>
        <taxon>Cicadellini</taxon>
        <taxon>Graphocephala</taxon>
    </lineage>
</organism>
<dbReference type="PRINTS" id="PR00411">
    <property type="entry name" value="PNDRDTASEI"/>
</dbReference>
<keyword evidence="4" id="KW-0274">FAD</keyword>
<dbReference type="EMBL" id="GEBQ01010409">
    <property type="protein sequence ID" value="JAT29568.1"/>
    <property type="molecule type" value="Transcribed_RNA"/>
</dbReference>
<evidence type="ECO:0000259" key="6">
    <source>
        <dbReference type="Pfam" id="PF07992"/>
    </source>
</evidence>
<dbReference type="SUPFAM" id="SSF51905">
    <property type="entry name" value="FAD/NAD(P)-binding domain"/>
    <property type="match status" value="1"/>
</dbReference>
<evidence type="ECO:0000256" key="5">
    <source>
        <dbReference type="ARBA" id="ARBA00023002"/>
    </source>
</evidence>
<dbReference type="GO" id="GO:0005737">
    <property type="term" value="C:cytoplasm"/>
    <property type="evidence" value="ECO:0007669"/>
    <property type="project" value="TreeGrafter"/>
</dbReference>
<keyword evidence="5" id="KW-0560">Oxidoreductase</keyword>
<protein>
    <recommendedName>
        <fullName evidence="6">FAD/NAD(P)-binding domain-containing protein</fullName>
    </recommendedName>
</protein>
<dbReference type="InterPro" id="IPR036188">
    <property type="entry name" value="FAD/NAD-bd_sf"/>
</dbReference>
<dbReference type="InterPro" id="IPR050446">
    <property type="entry name" value="FAD-oxidoreductase/Apoptosis"/>
</dbReference>
<comment type="similarity">
    <text evidence="2">Belongs to the FAD-dependent oxidoreductase family.</text>
</comment>
<dbReference type="Gene3D" id="3.30.390.30">
    <property type="match status" value="1"/>
</dbReference>
<proteinExistence type="inferred from homology"/>
<dbReference type="PRINTS" id="PR00368">
    <property type="entry name" value="FADPNR"/>
</dbReference>
<gene>
    <name evidence="7" type="ORF">g.24237</name>
</gene>
<evidence type="ECO:0000256" key="4">
    <source>
        <dbReference type="ARBA" id="ARBA00022827"/>
    </source>
</evidence>
<sequence>MRTIDDMKNLSDCLGSNKDKHVVISGSSFVAMESAALCLPKAKSVTVVMRTPQPLQVFGQAIGGRIAELFKEKGVMLEANMTVGKLEGSGGRVSHAVLTDGRRLPADVVILAVGSTYNTQFLQGSNVSVNAEGAVPTDEFLETSLKHIFAGGDIAFAPVFANNDQRAAIGHWQLALYHGHVAAKNMMGKKRQLHTVPFFWTNLLGTAFRYTGYTEQADDIVIDGDLKGLQFTAYFCQGAEVRAVLSTNNTTAAFAEYLSVGNKLTKPELQVDPKKWLSQVPKGKVK</sequence>
<accession>A0A1B6M0W9</accession>
<evidence type="ECO:0000256" key="2">
    <source>
        <dbReference type="ARBA" id="ARBA00006442"/>
    </source>
</evidence>
<keyword evidence="3" id="KW-0285">Flavoprotein</keyword>
<dbReference type="AlphaFoldDB" id="A0A1B6M0W9"/>
<dbReference type="Pfam" id="PF07992">
    <property type="entry name" value="Pyr_redox_2"/>
    <property type="match status" value="1"/>
</dbReference>
<comment type="cofactor">
    <cofactor evidence="1">
        <name>FAD</name>
        <dbReference type="ChEBI" id="CHEBI:57692"/>
    </cofactor>
</comment>
<evidence type="ECO:0000256" key="1">
    <source>
        <dbReference type="ARBA" id="ARBA00001974"/>
    </source>
</evidence>
<evidence type="ECO:0000313" key="7">
    <source>
        <dbReference type="EMBL" id="JAT29568.1"/>
    </source>
</evidence>
<dbReference type="SUPFAM" id="SSF55424">
    <property type="entry name" value="FAD/NAD-linked reductases, dimerisation (C-terminal) domain"/>
    <property type="match status" value="1"/>
</dbReference>
<dbReference type="InterPro" id="IPR023753">
    <property type="entry name" value="FAD/NAD-binding_dom"/>
</dbReference>
<feature type="domain" description="FAD/NAD(P)-binding" evidence="6">
    <location>
        <begin position="2"/>
        <end position="179"/>
    </location>
</feature>
<dbReference type="PANTHER" id="PTHR43557:SF2">
    <property type="entry name" value="RIESKE DOMAIN-CONTAINING PROTEIN-RELATED"/>
    <property type="match status" value="1"/>
</dbReference>
<evidence type="ECO:0000256" key="3">
    <source>
        <dbReference type="ARBA" id="ARBA00022630"/>
    </source>
</evidence>
<dbReference type="InterPro" id="IPR016156">
    <property type="entry name" value="FAD/NAD-linked_Rdtase_dimer_sf"/>
</dbReference>
<reference evidence="7" key="1">
    <citation type="submission" date="2015-11" db="EMBL/GenBank/DDBJ databases">
        <title>De novo transcriptome assembly of four potential Pierce s Disease insect vectors from Arizona vineyards.</title>
        <authorList>
            <person name="Tassone E.E."/>
        </authorList>
    </citation>
    <scope>NUCLEOTIDE SEQUENCE</scope>
</reference>
<dbReference type="GO" id="GO:0016651">
    <property type="term" value="F:oxidoreductase activity, acting on NAD(P)H"/>
    <property type="evidence" value="ECO:0007669"/>
    <property type="project" value="TreeGrafter"/>
</dbReference>
<dbReference type="Gene3D" id="3.50.50.60">
    <property type="entry name" value="FAD/NAD(P)-binding domain"/>
    <property type="match status" value="2"/>
</dbReference>
<name>A0A1B6M0W9_9HEMI</name>
<dbReference type="PANTHER" id="PTHR43557">
    <property type="entry name" value="APOPTOSIS-INDUCING FACTOR 1"/>
    <property type="match status" value="1"/>
</dbReference>